<gene>
    <name evidence="1" type="ORF">SAMN05443248_7988</name>
</gene>
<dbReference type="InterPro" id="IPR007487">
    <property type="entry name" value="ABC_transpt-TYRBP-like"/>
</dbReference>
<organism evidence="1 2">
    <name type="scientific">Bradyrhizobium erythrophlei</name>
    <dbReference type="NCBI Taxonomy" id="1437360"/>
    <lineage>
        <taxon>Bacteria</taxon>
        <taxon>Pseudomonadati</taxon>
        <taxon>Pseudomonadota</taxon>
        <taxon>Alphaproteobacteria</taxon>
        <taxon>Hyphomicrobiales</taxon>
        <taxon>Nitrobacteraceae</taxon>
        <taxon>Bradyrhizobium</taxon>
    </lineage>
</organism>
<dbReference type="Gene3D" id="3.40.50.2300">
    <property type="match status" value="2"/>
</dbReference>
<evidence type="ECO:0000313" key="2">
    <source>
        <dbReference type="Proteomes" id="UP000189796"/>
    </source>
</evidence>
<dbReference type="EMBL" id="LT670817">
    <property type="protein sequence ID" value="SHI07791.1"/>
    <property type="molecule type" value="Genomic_DNA"/>
</dbReference>
<evidence type="ECO:0000313" key="1">
    <source>
        <dbReference type="EMBL" id="SHI07791.1"/>
    </source>
</evidence>
<sequence>MRRREFITLVGRAATAWPIATRAEQPARLPTIGLLGSAPSVSAEWVAAFVQRLSELRWVVGSTVAIEYRWAEGRNDRFAEFAAEFVRLKVDAIVLGGTQAALAAMQLTSVIPIVFVAVGDPVASGLVVSLARPGGNVTGLSNQTRDLAGKRIEILREVIPGLRRLAILANVENVAVVLEMRDAHAAARTLGYEVIAMEIRRAEDIAAAFGTMSDRADAIYVVIDPLVNTNRLYINDLALSVRMPTMHGGREGVEAGGLISYGPNFPELWRRSAEYIDKILRGVKPADIPVEQPTKFDLVINLKTAKALGLTVPAPLLTRADEVIE</sequence>
<dbReference type="AlphaFoldDB" id="A0A1M5Y6S3"/>
<dbReference type="PANTHER" id="PTHR35271:SF1">
    <property type="entry name" value="ABC TRANSPORTER, SUBSTRATE-BINDING LIPOPROTEIN"/>
    <property type="match status" value="1"/>
</dbReference>
<name>A0A1M5Y6S3_9BRAD</name>
<dbReference type="Pfam" id="PF04392">
    <property type="entry name" value="ABC_sub_bind"/>
    <property type="match status" value="1"/>
</dbReference>
<dbReference type="Proteomes" id="UP000189796">
    <property type="component" value="Chromosome I"/>
</dbReference>
<dbReference type="RefSeq" id="WP_154072758.1">
    <property type="nucleotide sequence ID" value="NZ_LT670817.1"/>
</dbReference>
<dbReference type="CDD" id="cd06325">
    <property type="entry name" value="PBP1_ABC_unchar_transporter"/>
    <property type="match status" value="1"/>
</dbReference>
<dbReference type="PANTHER" id="PTHR35271">
    <property type="entry name" value="ABC TRANSPORTER, SUBSTRATE-BINDING LIPOPROTEIN-RELATED"/>
    <property type="match status" value="1"/>
</dbReference>
<reference evidence="1 2" key="1">
    <citation type="submission" date="2016-11" db="EMBL/GenBank/DDBJ databases">
        <authorList>
            <person name="Jaros S."/>
            <person name="Januszkiewicz K."/>
            <person name="Wedrychowicz H."/>
        </authorList>
    </citation>
    <scope>NUCLEOTIDE SEQUENCE [LARGE SCALE GENOMIC DNA]</scope>
    <source>
        <strain evidence="1 2">GAS138</strain>
    </source>
</reference>
<protein>
    <submittedName>
        <fullName evidence="1">Putative ABC transport system substrate-binding protein</fullName>
    </submittedName>
</protein>
<proteinExistence type="predicted"/>
<accession>A0A1M5Y6S3</accession>
<dbReference type="OrthoDB" id="8441748at2"/>